<feature type="domain" description="NADPH-dependent FMN reductase-like" evidence="1">
    <location>
        <begin position="5"/>
        <end position="150"/>
    </location>
</feature>
<evidence type="ECO:0000259" key="1">
    <source>
        <dbReference type="Pfam" id="PF03358"/>
    </source>
</evidence>
<keyword evidence="2" id="KW-0560">Oxidoreductase</keyword>
<dbReference type="InterPro" id="IPR005025">
    <property type="entry name" value="FMN_Rdtase-like_dom"/>
</dbReference>
<reference evidence="2" key="1">
    <citation type="submission" date="2019-08" db="EMBL/GenBank/DDBJ databases">
        <authorList>
            <person name="Kucharzyk K."/>
            <person name="Murdoch R.W."/>
            <person name="Higgins S."/>
            <person name="Loffler F."/>
        </authorList>
    </citation>
    <scope>NUCLEOTIDE SEQUENCE</scope>
</reference>
<sequence>MENKIKILAFAGSLREHSYNKLLLQGVKAVLPEDFTMEIFDLSVIPMYNQDDEDHMPDTVLEFKEKIEASDIILIASPEYNFSISGALKNALDWASRPYNQNSFDDKPVGIMGASFGMMGTSRAQYQLRQIGVALNMRIINRPEIMLGMASSKFSESGELTDIKTKELILSMLTGLRAMIK</sequence>
<dbReference type="SUPFAM" id="SSF52218">
    <property type="entry name" value="Flavoproteins"/>
    <property type="match status" value="1"/>
</dbReference>
<name>A0A644YDJ6_9ZZZZ</name>
<accession>A0A644YDJ6</accession>
<dbReference type="EC" id="1.-.-.-" evidence="2"/>
<dbReference type="EMBL" id="VSSQ01004699">
    <property type="protein sequence ID" value="MPM26297.1"/>
    <property type="molecule type" value="Genomic_DNA"/>
</dbReference>
<dbReference type="PANTHER" id="PTHR30543:SF21">
    <property type="entry name" value="NAD(P)H-DEPENDENT FMN REDUCTASE LOT6"/>
    <property type="match status" value="1"/>
</dbReference>
<gene>
    <name evidence="2" type="ORF">SDC9_72798</name>
</gene>
<dbReference type="AlphaFoldDB" id="A0A644YDJ6"/>
<dbReference type="InterPro" id="IPR050712">
    <property type="entry name" value="NAD(P)H-dep_reductase"/>
</dbReference>
<dbReference type="Pfam" id="PF03358">
    <property type="entry name" value="FMN_red"/>
    <property type="match status" value="1"/>
</dbReference>
<dbReference type="InterPro" id="IPR029039">
    <property type="entry name" value="Flavoprotein-like_sf"/>
</dbReference>
<protein>
    <submittedName>
        <fullName evidence="2">NAD(P)H-dependent FMN reductase</fullName>
        <ecNumber evidence="2">1.-.-.-</ecNumber>
    </submittedName>
</protein>
<dbReference type="GO" id="GO:0016491">
    <property type="term" value="F:oxidoreductase activity"/>
    <property type="evidence" value="ECO:0007669"/>
    <property type="project" value="UniProtKB-KW"/>
</dbReference>
<organism evidence="2">
    <name type="scientific">bioreactor metagenome</name>
    <dbReference type="NCBI Taxonomy" id="1076179"/>
    <lineage>
        <taxon>unclassified sequences</taxon>
        <taxon>metagenomes</taxon>
        <taxon>ecological metagenomes</taxon>
    </lineage>
</organism>
<proteinExistence type="predicted"/>
<dbReference type="PANTHER" id="PTHR30543">
    <property type="entry name" value="CHROMATE REDUCTASE"/>
    <property type="match status" value="1"/>
</dbReference>
<dbReference type="Gene3D" id="3.40.50.360">
    <property type="match status" value="1"/>
</dbReference>
<evidence type="ECO:0000313" key="2">
    <source>
        <dbReference type="EMBL" id="MPM26297.1"/>
    </source>
</evidence>
<dbReference type="GO" id="GO:0005829">
    <property type="term" value="C:cytosol"/>
    <property type="evidence" value="ECO:0007669"/>
    <property type="project" value="TreeGrafter"/>
</dbReference>
<dbReference type="GO" id="GO:0010181">
    <property type="term" value="F:FMN binding"/>
    <property type="evidence" value="ECO:0007669"/>
    <property type="project" value="TreeGrafter"/>
</dbReference>
<comment type="caution">
    <text evidence="2">The sequence shown here is derived from an EMBL/GenBank/DDBJ whole genome shotgun (WGS) entry which is preliminary data.</text>
</comment>